<dbReference type="EMBL" id="JAQMWT010000320">
    <property type="protein sequence ID" value="KAJ8604900.1"/>
    <property type="molecule type" value="Genomic_DNA"/>
</dbReference>
<dbReference type="AlphaFoldDB" id="A0AAD7UHY5"/>
<dbReference type="InterPro" id="IPR017437">
    <property type="entry name" value="ATP-NAD_kinase_PpnK-typ_C"/>
</dbReference>
<dbReference type="Gene3D" id="2.60.200.30">
    <property type="entry name" value="Probable inorganic polyphosphate/atp-NAD kinase, domain 2"/>
    <property type="match status" value="1"/>
</dbReference>
<comment type="caution">
    <text evidence="2">The sequence shown here is derived from an EMBL/GenBank/DDBJ whole genome shotgun (WGS) entry which is preliminary data.</text>
</comment>
<evidence type="ECO:0000256" key="1">
    <source>
        <dbReference type="SAM" id="MobiDB-lite"/>
    </source>
</evidence>
<proteinExistence type="predicted"/>
<organism evidence="2 3">
    <name type="scientific">Chrysophaeum taylorii</name>
    <dbReference type="NCBI Taxonomy" id="2483200"/>
    <lineage>
        <taxon>Eukaryota</taxon>
        <taxon>Sar</taxon>
        <taxon>Stramenopiles</taxon>
        <taxon>Ochrophyta</taxon>
        <taxon>Pelagophyceae</taxon>
        <taxon>Pelagomonadales</taxon>
        <taxon>Pelagomonadaceae</taxon>
        <taxon>Chrysophaeum</taxon>
    </lineage>
</organism>
<sequence length="348" mass="38808">MVGRRRLVKRMMSRFERILVVVKHTPFEAYQQLKLQGKAPRALRWERLRDRHESHRRCVNEVCEMVKEYDEHVRVVSREDLGPQHVEGVDLLIAVGGDGTVLSATHYVDSGLRGRATPGPVVLGVNSDPTKPHERGVGTGGDERRSYGALCYASTNDMAEVLPRVLRGELDHHVELRRRMAVTVRSTLSETRLPPALNDVLVAHPSPAAVSRFRIERRGKADFSFNVWSSGLWVATATGSTAAMASAGGTADVPATSPDLQYMVREQIIAGNENANFVRSLSHGVVDQHHHLQIRWNSQHGCVWIDGPHTSFDLELGDEILITSHAIPLRLFSRPRSSRLYPPLPSLD</sequence>
<feature type="compositionally biased region" description="Basic and acidic residues" evidence="1">
    <location>
        <begin position="130"/>
        <end position="141"/>
    </location>
</feature>
<reference evidence="2" key="1">
    <citation type="submission" date="2023-01" db="EMBL/GenBank/DDBJ databases">
        <title>Metagenome sequencing of chrysophaentin producing Chrysophaeum taylorii.</title>
        <authorList>
            <person name="Davison J."/>
            <person name="Bewley C."/>
        </authorList>
    </citation>
    <scope>NUCLEOTIDE SEQUENCE</scope>
    <source>
        <strain evidence="2">NIES-1699</strain>
    </source>
</reference>
<dbReference type="Proteomes" id="UP001230188">
    <property type="component" value="Unassembled WGS sequence"/>
</dbReference>
<dbReference type="GO" id="GO:0019674">
    <property type="term" value="P:NAD+ metabolic process"/>
    <property type="evidence" value="ECO:0007669"/>
    <property type="project" value="InterPro"/>
</dbReference>
<evidence type="ECO:0008006" key="4">
    <source>
        <dbReference type="Google" id="ProtNLM"/>
    </source>
</evidence>
<keyword evidence="3" id="KW-1185">Reference proteome</keyword>
<dbReference type="Gene3D" id="3.40.50.10330">
    <property type="entry name" value="Probable inorganic polyphosphate/atp-NAD kinase, domain 1"/>
    <property type="match status" value="1"/>
</dbReference>
<feature type="region of interest" description="Disordered" evidence="1">
    <location>
        <begin position="119"/>
        <end position="141"/>
    </location>
</feature>
<dbReference type="InterPro" id="IPR016064">
    <property type="entry name" value="NAD/diacylglycerol_kinase_sf"/>
</dbReference>
<dbReference type="SUPFAM" id="SSF111331">
    <property type="entry name" value="NAD kinase/diacylglycerol kinase-like"/>
    <property type="match status" value="1"/>
</dbReference>
<gene>
    <name evidence="2" type="ORF">CTAYLR_004321</name>
</gene>
<accession>A0AAD7UHY5</accession>
<name>A0AAD7UHY5_9STRA</name>
<evidence type="ECO:0000313" key="2">
    <source>
        <dbReference type="EMBL" id="KAJ8604900.1"/>
    </source>
</evidence>
<dbReference type="PANTHER" id="PTHR20275">
    <property type="entry name" value="NAD KINASE"/>
    <property type="match status" value="1"/>
</dbReference>
<dbReference type="PANTHER" id="PTHR20275:SF28">
    <property type="entry name" value="NADH KINASE"/>
    <property type="match status" value="1"/>
</dbReference>
<dbReference type="GO" id="GO:0003951">
    <property type="term" value="F:NAD+ kinase activity"/>
    <property type="evidence" value="ECO:0007669"/>
    <property type="project" value="InterPro"/>
</dbReference>
<evidence type="ECO:0000313" key="3">
    <source>
        <dbReference type="Proteomes" id="UP001230188"/>
    </source>
</evidence>
<dbReference type="GO" id="GO:0006741">
    <property type="term" value="P:NADP+ biosynthetic process"/>
    <property type="evidence" value="ECO:0007669"/>
    <property type="project" value="TreeGrafter"/>
</dbReference>
<protein>
    <recommendedName>
        <fullName evidence="4">NAD(+) kinase</fullName>
    </recommendedName>
</protein>
<dbReference type="InterPro" id="IPR017438">
    <property type="entry name" value="ATP-NAD_kinase_N"/>
</dbReference>